<evidence type="ECO:0000313" key="2">
    <source>
        <dbReference type="EMBL" id="KAK8073345.1"/>
    </source>
</evidence>
<dbReference type="GeneID" id="92088716"/>
<accession>A0ABR1VQ21</accession>
<name>A0ABR1VQ21_9PEZI</name>
<feature type="compositionally biased region" description="Basic and acidic residues" evidence="1">
    <location>
        <begin position="1"/>
        <end position="18"/>
    </location>
</feature>
<feature type="region of interest" description="Disordered" evidence="1">
    <location>
        <begin position="62"/>
        <end position="89"/>
    </location>
</feature>
<sequence>MAFKRNEVALGGRGRDNSESDLEELERRLQAAEDRTEKIGAMLGRVLQTLADSSEEARACIERHRDSNDREELLGDALKGGEDKGDGVR</sequence>
<comment type="caution">
    <text evidence="2">The sequence shown here is derived from an EMBL/GenBank/DDBJ whole genome shotgun (WGS) entry which is preliminary data.</text>
</comment>
<feature type="region of interest" description="Disordered" evidence="1">
    <location>
        <begin position="1"/>
        <end position="26"/>
    </location>
</feature>
<protein>
    <submittedName>
        <fullName evidence="2">Uncharacterized protein</fullName>
    </submittedName>
</protein>
<evidence type="ECO:0000256" key="1">
    <source>
        <dbReference type="SAM" id="MobiDB-lite"/>
    </source>
</evidence>
<dbReference type="Proteomes" id="UP001480595">
    <property type="component" value="Unassembled WGS sequence"/>
</dbReference>
<proteinExistence type="predicted"/>
<reference evidence="2 3" key="1">
    <citation type="submission" date="2023-01" db="EMBL/GenBank/DDBJ databases">
        <title>Analysis of 21 Apiospora genomes using comparative genomics revels a genus with tremendous synthesis potential of carbohydrate active enzymes and secondary metabolites.</title>
        <authorList>
            <person name="Sorensen T."/>
        </authorList>
    </citation>
    <scope>NUCLEOTIDE SEQUENCE [LARGE SCALE GENOMIC DNA]</scope>
    <source>
        <strain evidence="2 3">CBS 135458</strain>
    </source>
</reference>
<evidence type="ECO:0000313" key="3">
    <source>
        <dbReference type="Proteomes" id="UP001480595"/>
    </source>
</evidence>
<dbReference type="RefSeq" id="XP_066717820.1">
    <property type="nucleotide sequence ID" value="XM_066855653.1"/>
</dbReference>
<organism evidence="2 3">
    <name type="scientific">Apiospora phragmitis</name>
    <dbReference type="NCBI Taxonomy" id="2905665"/>
    <lineage>
        <taxon>Eukaryota</taxon>
        <taxon>Fungi</taxon>
        <taxon>Dikarya</taxon>
        <taxon>Ascomycota</taxon>
        <taxon>Pezizomycotina</taxon>
        <taxon>Sordariomycetes</taxon>
        <taxon>Xylariomycetidae</taxon>
        <taxon>Amphisphaeriales</taxon>
        <taxon>Apiosporaceae</taxon>
        <taxon>Apiospora</taxon>
    </lineage>
</organism>
<dbReference type="EMBL" id="JAQQWL010000005">
    <property type="protein sequence ID" value="KAK8073345.1"/>
    <property type="molecule type" value="Genomic_DNA"/>
</dbReference>
<gene>
    <name evidence="2" type="ORF">PG994_004244</name>
</gene>
<keyword evidence="3" id="KW-1185">Reference proteome</keyword>